<accession>A0A6H5HXP9</accession>
<keyword evidence="2" id="KW-1185">Reference proteome</keyword>
<proteinExistence type="predicted"/>
<evidence type="ECO:0000313" key="2">
    <source>
        <dbReference type="Proteomes" id="UP000479190"/>
    </source>
</evidence>
<name>A0A6H5HXP9_9HYME</name>
<dbReference type="EMBL" id="CADCXV010000413">
    <property type="protein sequence ID" value="CAB0030080.1"/>
    <property type="molecule type" value="Genomic_DNA"/>
</dbReference>
<protein>
    <submittedName>
        <fullName evidence="1">Uncharacterized protein</fullName>
    </submittedName>
</protein>
<dbReference type="Proteomes" id="UP000479190">
    <property type="component" value="Unassembled WGS sequence"/>
</dbReference>
<gene>
    <name evidence="1" type="ORF">TBRA_LOCUS2096</name>
</gene>
<organism evidence="1 2">
    <name type="scientific">Trichogramma brassicae</name>
    <dbReference type="NCBI Taxonomy" id="86971"/>
    <lineage>
        <taxon>Eukaryota</taxon>
        <taxon>Metazoa</taxon>
        <taxon>Ecdysozoa</taxon>
        <taxon>Arthropoda</taxon>
        <taxon>Hexapoda</taxon>
        <taxon>Insecta</taxon>
        <taxon>Pterygota</taxon>
        <taxon>Neoptera</taxon>
        <taxon>Endopterygota</taxon>
        <taxon>Hymenoptera</taxon>
        <taxon>Apocrita</taxon>
        <taxon>Proctotrupomorpha</taxon>
        <taxon>Chalcidoidea</taxon>
        <taxon>Trichogrammatidae</taxon>
        <taxon>Trichogramma</taxon>
    </lineage>
</organism>
<dbReference type="AlphaFoldDB" id="A0A6H5HXP9"/>
<sequence length="99" mass="11567">MIRLELRSLFMSTFFNFPYIFRANVKSVKLKSFTLRSGIIVSVTYKVRRSFAHSPGVAGRREKNRTAAAVIDRHANANYIQCSRRARVRRTTRLLDRFV</sequence>
<reference evidence="1 2" key="1">
    <citation type="submission" date="2020-02" db="EMBL/GenBank/DDBJ databases">
        <authorList>
            <person name="Ferguson B K."/>
        </authorList>
    </citation>
    <scope>NUCLEOTIDE SEQUENCE [LARGE SCALE GENOMIC DNA]</scope>
</reference>
<evidence type="ECO:0000313" key="1">
    <source>
        <dbReference type="EMBL" id="CAB0030080.1"/>
    </source>
</evidence>